<evidence type="ECO:0000256" key="1">
    <source>
        <dbReference type="SAM" id="MobiDB-lite"/>
    </source>
</evidence>
<organism evidence="2 3">
    <name type="scientific">Sporothrix epigloea</name>
    <dbReference type="NCBI Taxonomy" id="1892477"/>
    <lineage>
        <taxon>Eukaryota</taxon>
        <taxon>Fungi</taxon>
        <taxon>Dikarya</taxon>
        <taxon>Ascomycota</taxon>
        <taxon>Pezizomycotina</taxon>
        <taxon>Sordariomycetes</taxon>
        <taxon>Sordariomycetidae</taxon>
        <taxon>Ophiostomatales</taxon>
        <taxon>Ophiostomataceae</taxon>
        <taxon>Sporothrix</taxon>
    </lineage>
</organism>
<comment type="caution">
    <text evidence="2">The sequence shown here is derived from an EMBL/GenBank/DDBJ whole genome shotgun (WGS) entry which is preliminary data.</text>
</comment>
<keyword evidence="3" id="KW-1185">Reference proteome</keyword>
<reference evidence="2 3" key="1">
    <citation type="submission" date="2024-01" db="EMBL/GenBank/DDBJ databases">
        <authorList>
            <person name="Allen C."/>
            <person name="Tagirdzhanova G."/>
        </authorList>
    </citation>
    <scope>NUCLEOTIDE SEQUENCE [LARGE SCALE GENOMIC DNA]</scope>
    <source>
        <strain evidence="2 3">CBS 119000</strain>
    </source>
</reference>
<dbReference type="EMBL" id="CAWUON010000062">
    <property type="protein sequence ID" value="CAK7270693.1"/>
    <property type="molecule type" value="Genomic_DNA"/>
</dbReference>
<protein>
    <submittedName>
        <fullName evidence="2">Uncharacterized protein</fullName>
    </submittedName>
</protein>
<evidence type="ECO:0000313" key="3">
    <source>
        <dbReference type="Proteomes" id="UP001642502"/>
    </source>
</evidence>
<evidence type="ECO:0000313" key="2">
    <source>
        <dbReference type="EMBL" id="CAK7270693.1"/>
    </source>
</evidence>
<gene>
    <name evidence="2" type="ORF">SEPCBS119000_004218</name>
</gene>
<feature type="region of interest" description="Disordered" evidence="1">
    <location>
        <begin position="1"/>
        <end position="45"/>
    </location>
</feature>
<accession>A0ABP0DQW5</accession>
<sequence>MDSEAMDVVESQSAVLLPGVQPAANTAEHSTSAPSNGTGSTFAAWNTPKHREEVDSYQTRLVDQGFSISDFGDPLTANRPLAQIYSREFPEKFEASLRESVESLQSRH</sequence>
<feature type="compositionally biased region" description="Polar residues" evidence="1">
    <location>
        <begin position="23"/>
        <end position="44"/>
    </location>
</feature>
<name>A0ABP0DQW5_9PEZI</name>
<proteinExistence type="predicted"/>
<dbReference type="Proteomes" id="UP001642502">
    <property type="component" value="Unassembled WGS sequence"/>
</dbReference>